<dbReference type="InterPro" id="IPR029061">
    <property type="entry name" value="THDP-binding"/>
</dbReference>
<dbReference type="GO" id="GO:0016625">
    <property type="term" value="F:oxidoreductase activity, acting on the aldehyde or oxo group of donors, iron-sulfur protein as acceptor"/>
    <property type="evidence" value="ECO:0007669"/>
    <property type="project" value="UniProtKB-ARBA"/>
</dbReference>
<dbReference type="PANTHER" id="PTHR48084">
    <property type="entry name" value="2-OXOGLUTARATE OXIDOREDUCTASE SUBUNIT KORB-RELATED"/>
    <property type="match status" value="1"/>
</dbReference>
<proteinExistence type="predicted"/>
<dbReference type="Pfam" id="PF02775">
    <property type="entry name" value="TPP_enzyme_C"/>
    <property type="match status" value="1"/>
</dbReference>
<dbReference type="GO" id="GO:0045333">
    <property type="term" value="P:cellular respiration"/>
    <property type="evidence" value="ECO:0007669"/>
    <property type="project" value="UniProtKB-ARBA"/>
</dbReference>
<dbReference type="Proteomes" id="UP000239549">
    <property type="component" value="Unassembled WGS sequence"/>
</dbReference>
<feature type="domain" description="Thiamine pyrophosphate enzyme TPP-binding" evidence="2">
    <location>
        <begin position="51"/>
        <end position="198"/>
    </location>
</feature>
<name>A0A2L2XAF5_9FIRM</name>
<dbReference type="EMBL" id="BFAV01000045">
    <property type="protein sequence ID" value="GBF32623.1"/>
    <property type="molecule type" value="Genomic_DNA"/>
</dbReference>
<dbReference type="AlphaFoldDB" id="A0A2L2XAF5"/>
<dbReference type="GO" id="GO:0030976">
    <property type="term" value="F:thiamine pyrophosphate binding"/>
    <property type="evidence" value="ECO:0007669"/>
    <property type="project" value="InterPro"/>
</dbReference>
<dbReference type="Gene3D" id="3.40.50.970">
    <property type="match status" value="1"/>
</dbReference>
<dbReference type="InterPro" id="IPR051457">
    <property type="entry name" value="2-oxoacid:Fd_oxidoreductase"/>
</dbReference>
<dbReference type="PANTHER" id="PTHR48084:SF1">
    <property type="entry name" value="2-OXOGLUTARATE SYNTHASE SUBUNIT KORB"/>
    <property type="match status" value="1"/>
</dbReference>
<protein>
    <submittedName>
        <fullName evidence="3">2-oxoglutarate oxidoreductase, beta subunit</fullName>
    </submittedName>
</protein>
<accession>A0A2L2XAF5</accession>
<evidence type="ECO:0000259" key="2">
    <source>
        <dbReference type="Pfam" id="PF02775"/>
    </source>
</evidence>
<reference evidence="4" key="1">
    <citation type="submission" date="2018-02" db="EMBL/GenBank/DDBJ databases">
        <title>Genome sequence of Desulfocucumis palustris strain NAW-5.</title>
        <authorList>
            <person name="Watanabe M."/>
            <person name="Kojima H."/>
            <person name="Fukui M."/>
        </authorList>
    </citation>
    <scope>NUCLEOTIDE SEQUENCE [LARGE SCALE GENOMIC DNA]</scope>
    <source>
        <strain evidence="4">NAW-5</strain>
    </source>
</reference>
<evidence type="ECO:0000313" key="3">
    <source>
        <dbReference type="EMBL" id="GBF32623.1"/>
    </source>
</evidence>
<keyword evidence="4" id="KW-1185">Reference proteome</keyword>
<dbReference type="RefSeq" id="WP_174705134.1">
    <property type="nucleotide sequence ID" value="NZ_BFAV01000045.1"/>
</dbReference>
<sequence length="280" mass="29995">MPELIMDYFRPGSLPHMWCPGCGTGIVLQSFLRTVQRMGLSRDEVVVVGGIGCSARAVSYIDFNTVHTTHGRALAFATGIKLARPDLLVFVLMGDGDASAIGGNHLIHAARRNMDLNVLVINNSVYGMTGGQCSPLTPAGSKTATSPYGSMERQLNLTGLAEAAGATFVARSTAYHSRLTSDLIEQGIANKGFSFIEVISQCPTGFGRKNKMADPAAMLQWQKQSALPAEKFIDLPPGDAKGKFPIGVLYKNQAPDFMEMYLGMSSRAGCDNDNRGKGNE</sequence>
<evidence type="ECO:0000313" key="4">
    <source>
        <dbReference type="Proteomes" id="UP000239549"/>
    </source>
</evidence>
<dbReference type="InterPro" id="IPR011766">
    <property type="entry name" value="TPP_enzyme_TPP-bd"/>
</dbReference>
<organism evidence="3 4">
    <name type="scientific">Desulfocucumis palustris</name>
    <dbReference type="NCBI Taxonomy" id="1898651"/>
    <lineage>
        <taxon>Bacteria</taxon>
        <taxon>Bacillati</taxon>
        <taxon>Bacillota</taxon>
        <taxon>Clostridia</taxon>
        <taxon>Eubacteriales</taxon>
        <taxon>Desulfocucumaceae</taxon>
        <taxon>Desulfocucumis</taxon>
    </lineage>
</organism>
<comment type="caution">
    <text evidence="3">The sequence shown here is derived from an EMBL/GenBank/DDBJ whole genome shotgun (WGS) entry which is preliminary data.</text>
</comment>
<dbReference type="CDD" id="cd03375">
    <property type="entry name" value="TPP_OGFOR"/>
    <property type="match status" value="1"/>
</dbReference>
<dbReference type="SUPFAM" id="SSF52518">
    <property type="entry name" value="Thiamin diphosphate-binding fold (THDP-binding)"/>
    <property type="match status" value="1"/>
</dbReference>
<gene>
    <name evidence="3" type="ORF">DCCM_0819</name>
</gene>
<keyword evidence="1" id="KW-0560">Oxidoreductase</keyword>
<evidence type="ECO:0000256" key="1">
    <source>
        <dbReference type="ARBA" id="ARBA00023002"/>
    </source>
</evidence>